<proteinExistence type="predicted"/>
<reference evidence="2" key="1">
    <citation type="submission" date="2020-06" db="EMBL/GenBank/DDBJ databases">
        <authorList>
            <consortium name="Plant Systems Biology data submission"/>
        </authorList>
    </citation>
    <scope>NUCLEOTIDE SEQUENCE</scope>
    <source>
        <strain evidence="2">D6</strain>
    </source>
</reference>
<organism evidence="2 3">
    <name type="scientific">Seminavis robusta</name>
    <dbReference type="NCBI Taxonomy" id="568900"/>
    <lineage>
        <taxon>Eukaryota</taxon>
        <taxon>Sar</taxon>
        <taxon>Stramenopiles</taxon>
        <taxon>Ochrophyta</taxon>
        <taxon>Bacillariophyta</taxon>
        <taxon>Bacillariophyceae</taxon>
        <taxon>Bacillariophycidae</taxon>
        <taxon>Naviculales</taxon>
        <taxon>Naviculaceae</taxon>
        <taxon>Seminavis</taxon>
    </lineage>
</organism>
<keyword evidence="3" id="KW-1185">Reference proteome</keyword>
<name>A0A9N8I0B2_9STRA</name>
<dbReference type="EMBL" id="CAICTM010002606">
    <property type="protein sequence ID" value="CAB9529738.1"/>
    <property type="molecule type" value="Genomic_DNA"/>
</dbReference>
<dbReference type="InterPro" id="IPR036865">
    <property type="entry name" value="CRAL-TRIO_dom_sf"/>
</dbReference>
<dbReference type="Gene3D" id="3.40.525.10">
    <property type="entry name" value="CRAL-TRIO lipid binding domain"/>
    <property type="match status" value="1"/>
</dbReference>
<dbReference type="OrthoDB" id="1434354at2759"/>
<feature type="compositionally biased region" description="Low complexity" evidence="1">
    <location>
        <begin position="8"/>
        <end position="29"/>
    </location>
</feature>
<evidence type="ECO:0000313" key="3">
    <source>
        <dbReference type="Proteomes" id="UP001153069"/>
    </source>
</evidence>
<feature type="region of interest" description="Disordered" evidence="1">
    <location>
        <begin position="1"/>
        <end position="29"/>
    </location>
</feature>
<accession>A0A9N8I0B2</accession>
<gene>
    <name evidence="2" type="ORF">SEMRO_2608_G332470.1</name>
</gene>
<evidence type="ECO:0000313" key="2">
    <source>
        <dbReference type="EMBL" id="CAB9529738.1"/>
    </source>
</evidence>
<sequence length="318" mass="37131">MMMNEQHPNNNAMMNQQQAQQQAQQQQPALTFSHALRHAMTHPVDPTMVLSDQERHWALELKRAVTQSERLDLKRPLSDLELTQHAMIARGNVIEALVRIEGMERFRREYDIQDSLEQGMYFIRQFMKQQPGYILHFDVNPQTYEAVMVSDSAAFSQRSAFGENTSENAWRICVASIYYYHFALLPTLATMRRGVSATVECDGVGWHNFRVEYVSRLFEEMFSYLPVKFLELRAYNTSLVANLLFSMARPFMSASMRKSVQLGHRIEGSDSDTEGPRRLSEFYLQPNLEMAQHRILHQFQTFLSIRLYHEKNFRLCCA</sequence>
<dbReference type="AlphaFoldDB" id="A0A9N8I0B2"/>
<dbReference type="Proteomes" id="UP001153069">
    <property type="component" value="Unassembled WGS sequence"/>
</dbReference>
<evidence type="ECO:0008006" key="4">
    <source>
        <dbReference type="Google" id="ProtNLM"/>
    </source>
</evidence>
<comment type="caution">
    <text evidence="2">The sequence shown here is derived from an EMBL/GenBank/DDBJ whole genome shotgun (WGS) entry which is preliminary data.</text>
</comment>
<evidence type="ECO:0000256" key="1">
    <source>
        <dbReference type="SAM" id="MobiDB-lite"/>
    </source>
</evidence>
<protein>
    <recommendedName>
        <fullName evidence="4">CRAL-TRIO domain-containing protein</fullName>
    </recommendedName>
</protein>